<evidence type="ECO:0000256" key="1">
    <source>
        <dbReference type="ARBA" id="ARBA00004123"/>
    </source>
</evidence>
<dbReference type="GO" id="GO:1990918">
    <property type="term" value="P:double-strand break repair involved in meiotic recombination"/>
    <property type="evidence" value="ECO:0007669"/>
    <property type="project" value="TreeGrafter"/>
</dbReference>
<keyword evidence="3" id="KW-0832">Ubl conjugation</keyword>
<feature type="region of interest" description="Disordered" evidence="6">
    <location>
        <begin position="1234"/>
        <end position="1261"/>
    </location>
</feature>
<dbReference type="GO" id="GO:0005634">
    <property type="term" value="C:nucleus"/>
    <property type="evidence" value="ECO:0007669"/>
    <property type="project" value="UniProtKB-SubCell"/>
</dbReference>
<gene>
    <name evidence="7" type="ORF">EZS28_004871</name>
</gene>
<dbReference type="GO" id="GO:0070182">
    <property type="term" value="F:DNA polymerase binding"/>
    <property type="evidence" value="ECO:0007669"/>
    <property type="project" value="TreeGrafter"/>
</dbReference>
<evidence type="ECO:0000256" key="2">
    <source>
        <dbReference type="ARBA" id="ARBA00022499"/>
    </source>
</evidence>
<evidence type="ECO:0008006" key="9">
    <source>
        <dbReference type="Google" id="ProtNLM"/>
    </source>
</evidence>
<proteinExistence type="inferred from homology"/>
<dbReference type="GO" id="GO:0031573">
    <property type="term" value="P:mitotic intra-S DNA damage checkpoint signaling"/>
    <property type="evidence" value="ECO:0007669"/>
    <property type="project" value="TreeGrafter"/>
</dbReference>
<feature type="region of interest" description="Disordered" evidence="6">
    <location>
        <begin position="1012"/>
        <end position="1038"/>
    </location>
</feature>
<comment type="caution">
    <text evidence="7">The sequence shown here is derived from an EMBL/GenBank/DDBJ whole genome shotgun (WGS) entry which is preliminary data.</text>
</comment>
<organism evidence="7 8">
    <name type="scientific">Streblomastix strix</name>
    <dbReference type="NCBI Taxonomy" id="222440"/>
    <lineage>
        <taxon>Eukaryota</taxon>
        <taxon>Metamonada</taxon>
        <taxon>Preaxostyla</taxon>
        <taxon>Oxymonadida</taxon>
        <taxon>Streblomastigidae</taxon>
        <taxon>Streblomastix</taxon>
    </lineage>
</organism>
<dbReference type="PANTHER" id="PTHR32086:SF0">
    <property type="entry name" value="FANCONI ANEMIA GROUP D2 PROTEIN"/>
    <property type="match status" value="1"/>
</dbReference>
<feature type="compositionally biased region" description="Acidic residues" evidence="6">
    <location>
        <begin position="1425"/>
        <end position="1463"/>
    </location>
</feature>
<reference evidence="7 8" key="1">
    <citation type="submission" date="2019-03" db="EMBL/GenBank/DDBJ databases">
        <title>Single cell metagenomics reveals metabolic interactions within the superorganism composed of flagellate Streblomastix strix and complex community of Bacteroidetes bacteria on its surface.</title>
        <authorList>
            <person name="Treitli S.C."/>
            <person name="Kolisko M."/>
            <person name="Husnik F."/>
            <person name="Keeling P."/>
            <person name="Hampl V."/>
        </authorList>
    </citation>
    <scope>NUCLEOTIDE SEQUENCE [LARGE SCALE GENOMIC DNA]</scope>
    <source>
        <strain evidence="7">ST1C</strain>
    </source>
</reference>
<comment type="similarity">
    <text evidence="5">Belongs to the Fanconi anemia protein FANCD2 family.</text>
</comment>
<evidence type="ECO:0000256" key="6">
    <source>
        <dbReference type="SAM" id="MobiDB-lite"/>
    </source>
</evidence>
<feature type="compositionally biased region" description="Basic residues" evidence="6">
    <location>
        <begin position="1470"/>
        <end position="1503"/>
    </location>
</feature>
<evidence type="ECO:0000256" key="3">
    <source>
        <dbReference type="ARBA" id="ARBA00022843"/>
    </source>
</evidence>
<dbReference type="OrthoDB" id="27031at2759"/>
<evidence type="ECO:0000256" key="5">
    <source>
        <dbReference type="ARBA" id="ARBA00093456"/>
    </source>
</evidence>
<dbReference type="GO" id="GO:0000793">
    <property type="term" value="C:condensed chromosome"/>
    <property type="evidence" value="ECO:0007669"/>
    <property type="project" value="TreeGrafter"/>
</dbReference>
<dbReference type="EMBL" id="SNRW01000718">
    <property type="protein sequence ID" value="KAA6399600.1"/>
    <property type="molecule type" value="Genomic_DNA"/>
</dbReference>
<keyword evidence="4" id="KW-0539">Nucleus</keyword>
<feature type="non-terminal residue" evidence="7">
    <location>
        <position position="1512"/>
    </location>
</feature>
<sequence>MAGVSDITNKRQASSSVQKFTDLLKNIGIGYNNDDLYFEINPYATRLALEQKAREEKFRTLFEKQMLDFCSDNKAIDVLLDKLDDCVVEIDMINPGDERYDALSSIIRLILRQIIWMEDLACEHHAISRLFETLNLVTVKQKNTDNSSSSIDGGSLDVISEVIGALAGVGSDNAQIYVADELIKLAGDVGPLGESVLPSVLSTFSVLRSTSTQREAVLELCVGSLRKCDIETLPTVVQYLLDNTPEHRMDYISEELCKNINSAIFTKQQKQIQSRNKNNTNAYNTSTAKRSSVQSAVLLSAKLKTDPRQQERTSKLQQKGQNSSNSGIIHLMLPIDLWFLIALHSVPQTNKMSNELAKKLASSGVLNQATIQTAFDREHSRVLESVLEDILEIASMLMMELNNSKSASQQAKASLIHSHSTNLMGSCAFNLFLSAFSSFSSVQHRSDILAKLVSFVGSNHRVTIDAALDTIYTLCVKETLGMRQFSVFVQALLEYIDILNQQQISLIFASSSALALAGDAPHEGLESSLEILIRKELTHFNPSSFNAGRLNIGGGIKTQKGEGIRKSIIGGRKKITDGVNTSVSISQLIPYSTGILATVAYSSALSQFQNNNTNKNGIINKDMSKDQNHPPIFVQSIQNLSPIYSQQLQTLKDIISFARTQSSQSPLSNIFLLDTLAREIEKGNMPQEIIDQLQKEEGDELEKYGISQQKNASDSNDEIASLTFAEFRNAAIALQSSSQSQLKNKETLTQWLQGQPAGAELDGYIGILEPQLYTVSDDSNGYDILSEDDAKNFYIFNSLRSAKWFPANALVQAARKKLKLIVSIIKFQEQLNIFANADDDFSSDEQQTPPQETNSQSDTVVQKILLDILSFTTLTEYKLASWMSISPHFINVLVKTAYSGGVDHKTQKSAEVSINQLDDQYMKPPYDQHLSFEEEDLKEKAVILLTQTLSPQSLTLVDIHYLLTQLEFRLLTERRMIGGCKSYAVAVAQTLQAISSNSSIITQFTKQLIPSNFKSPKKKQSRSSFDFKKPDRKKSSSSIMQTQNLFTPLIGKVNSLSPTTTIMSSSSQMPHFTYTQAQPSQSNISSTLTFEKVQQITSPMVEANNQVEGPQEITCLMIFILPAIISHLTALIKAYLMIKEDNKIIYIDDDDDSDKESDEDENYQIEMESKNFSGGRIIIARNIEVARRFAGLDTVNIMINKGKQQLKKELKKSKKRKSQKEQMEKCIENIMNKDLNAVDDNQNNSDSHESSDEIDEEELQERKEYEQRKLDQFSQDMILKYTLTLAVLRTLEATGLFSFPKKIGSFLLAERVCSLIGTILKNMWQNQSENLLVRNSRFISATPVSYKQGLFDLCQSFLISDWIQLPRTALATMLNLYLSRIGIVKLSNIAIDQFAQHAKDMYIQISIKLAQLEKEKELQESKHEDEEEKEEEEQEEESDIESEESQSEEEDEKDDEDEIDPTDPDALKKIKERKKQKKKEKKLRKKERKRRRKERIRLKREKAKVKEKEKEK</sequence>
<evidence type="ECO:0000256" key="4">
    <source>
        <dbReference type="ARBA" id="ARBA00023242"/>
    </source>
</evidence>
<dbReference type="GO" id="GO:0036297">
    <property type="term" value="P:interstrand cross-link repair"/>
    <property type="evidence" value="ECO:0007669"/>
    <property type="project" value="TreeGrafter"/>
</dbReference>
<dbReference type="InterPro" id="IPR029448">
    <property type="entry name" value="FANCD2"/>
</dbReference>
<dbReference type="GO" id="GO:0007129">
    <property type="term" value="P:homologous chromosome pairing at meiosis"/>
    <property type="evidence" value="ECO:0007669"/>
    <property type="project" value="TreeGrafter"/>
</dbReference>
<dbReference type="Proteomes" id="UP000324800">
    <property type="component" value="Unassembled WGS sequence"/>
</dbReference>
<evidence type="ECO:0000313" key="7">
    <source>
        <dbReference type="EMBL" id="KAA6399600.1"/>
    </source>
</evidence>
<comment type="subcellular location">
    <subcellularLocation>
        <location evidence="1">Nucleus</location>
    </subcellularLocation>
</comment>
<protein>
    <recommendedName>
        <fullName evidence="9">Fanconi anemia group D2 protein</fullName>
    </recommendedName>
</protein>
<feature type="region of interest" description="Disordered" evidence="6">
    <location>
        <begin position="1416"/>
        <end position="1512"/>
    </location>
</feature>
<dbReference type="Pfam" id="PF14631">
    <property type="entry name" value="FancD2"/>
    <property type="match status" value="1"/>
</dbReference>
<evidence type="ECO:0000313" key="8">
    <source>
        <dbReference type="Proteomes" id="UP000324800"/>
    </source>
</evidence>
<dbReference type="PANTHER" id="PTHR32086">
    <property type="entry name" value="FANCONI ANEMIA GROUP D2 PROTEIN"/>
    <property type="match status" value="1"/>
</dbReference>
<name>A0A5J4WXQ6_9EUKA</name>
<accession>A0A5J4WXQ6</accession>
<keyword evidence="2" id="KW-1017">Isopeptide bond</keyword>